<proteinExistence type="predicted"/>
<dbReference type="RefSeq" id="XP_030837862.1">
    <property type="nucleotide sequence ID" value="XM_030982002.1"/>
</dbReference>
<keyword evidence="3" id="KW-1185">Reference proteome</keyword>
<dbReference type="AlphaFoldDB" id="A0A7M7NK75"/>
<evidence type="ECO:0000313" key="2">
    <source>
        <dbReference type="EnsemblMetazoa" id="XP_030837862"/>
    </source>
</evidence>
<organism evidence="2 3">
    <name type="scientific">Strongylocentrotus purpuratus</name>
    <name type="common">Purple sea urchin</name>
    <dbReference type="NCBI Taxonomy" id="7668"/>
    <lineage>
        <taxon>Eukaryota</taxon>
        <taxon>Metazoa</taxon>
        <taxon>Echinodermata</taxon>
        <taxon>Eleutherozoa</taxon>
        <taxon>Echinozoa</taxon>
        <taxon>Echinoidea</taxon>
        <taxon>Euechinoidea</taxon>
        <taxon>Echinacea</taxon>
        <taxon>Camarodonta</taxon>
        <taxon>Echinidea</taxon>
        <taxon>Strongylocentrotidae</taxon>
        <taxon>Strongylocentrotus</taxon>
    </lineage>
</organism>
<protein>
    <submittedName>
        <fullName evidence="2">Uncharacterized protein</fullName>
    </submittedName>
</protein>
<name>A0A7M7NK75_STRPU</name>
<dbReference type="CTD" id="254158"/>
<accession>A0A7M7NK75</accession>
<dbReference type="GeneID" id="593302"/>
<dbReference type="EnsemblMetazoa" id="XM_030982002">
    <property type="protein sequence ID" value="XP_030837862"/>
    <property type="gene ID" value="LOC593302"/>
</dbReference>
<feature type="compositionally biased region" description="Low complexity" evidence="1">
    <location>
        <begin position="279"/>
        <end position="292"/>
    </location>
</feature>
<dbReference type="RefSeq" id="XP_797875.3">
    <property type="nucleotide sequence ID" value="XM_792782.5"/>
</dbReference>
<feature type="region of interest" description="Disordered" evidence="1">
    <location>
        <begin position="277"/>
        <end position="365"/>
    </location>
</feature>
<feature type="region of interest" description="Disordered" evidence="1">
    <location>
        <begin position="1"/>
        <end position="40"/>
    </location>
</feature>
<reference evidence="3" key="1">
    <citation type="submission" date="2015-02" db="EMBL/GenBank/DDBJ databases">
        <title>Genome sequencing for Strongylocentrotus purpuratus.</title>
        <authorList>
            <person name="Murali S."/>
            <person name="Liu Y."/>
            <person name="Vee V."/>
            <person name="English A."/>
            <person name="Wang M."/>
            <person name="Skinner E."/>
            <person name="Han Y."/>
            <person name="Muzny D.M."/>
            <person name="Worley K.C."/>
            <person name="Gibbs R.A."/>
        </authorList>
    </citation>
    <scope>NUCLEOTIDE SEQUENCE</scope>
</reference>
<reference evidence="2" key="2">
    <citation type="submission" date="2021-01" db="UniProtKB">
        <authorList>
            <consortium name="EnsemblMetazoa"/>
        </authorList>
    </citation>
    <scope>IDENTIFICATION</scope>
</reference>
<sequence>MDPLRSSSRSTINVTLPSQHSGSAAGSAERQLQAKKQVVVPDPEQDKQLTQLLAARSIERCWCSYRDKQMFKLLKHAVCAAEHSMTYEILRKVAPNEAHLLKDKSMKARVRFRFAGSEFPPVILFKIFTHTEGHGLKYFSGKKIIKPASDASADACREMGHRKFYDQMLADTCQHERDKITDEIDVTTVKDYMQYLSNLDEMPAYMGGRENLWRKLDLNVLPRTTILYDIIDYLNRGSMSDRLRPEIRLLTSRPLTQEMQLKHIKLISKLRTPLLTPIPAGSLPPSRGPSPGVTSRRSRQAKQRASKMRKMYMSPTEDPDMVPQNTARTERLPGPGNHQSSPTPRFDHHVNQDAFDDEDAMDGDMEGWEDEADKLYTWTQNLSMEDIGFMTPS</sequence>
<dbReference type="KEGG" id="spu:593302"/>
<evidence type="ECO:0000256" key="1">
    <source>
        <dbReference type="SAM" id="MobiDB-lite"/>
    </source>
</evidence>
<feature type="compositionally biased region" description="Polar residues" evidence="1">
    <location>
        <begin position="1"/>
        <end position="24"/>
    </location>
</feature>
<dbReference type="EnsemblMetazoa" id="XM_792782">
    <property type="protein sequence ID" value="XP_797875"/>
    <property type="gene ID" value="LOC593302"/>
</dbReference>
<dbReference type="OrthoDB" id="10006090at2759"/>
<dbReference type="InParanoid" id="A0A7M7NK75"/>
<dbReference type="OMA" id="NYWRRLN"/>
<feature type="compositionally biased region" description="Acidic residues" evidence="1">
    <location>
        <begin position="354"/>
        <end position="365"/>
    </location>
</feature>
<evidence type="ECO:0000313" key="3">
    <source>
        <dbReference type="Proteomes" id="UP000007110"/>
    </source>
</evidence>
<dbReference type="PANTHER" id="PTHR33504:SF1">
    <property type="entry name" value="FAMILY WITH SEQUENCE SIMILARITY 90, MEMBER A1B"/>
    <property type="match status" value="1"/>
</dbReference>
<dbReference type="PANTHER" id="PTHR33504">
    <property type="entry name" value="NADH DEHYDROGENASE (UBIQUINONE) 1 BETA SUBCOMPLEX, 4"/>
    <property type="match status" value="1"/>
</dbReference>
<feature type="compositionally biased region" description="Basic residues" evidence="1">
    <location>
        <begin position="296"/>
        <end position="310"/>
    </location>
</feature>
<dbReference type="Proteomes" id="UP000007110">
    <property type="component" value="Unassembled WGS sequence"/>
</dbReference>